<evidence type="ECO:0000313" key="13">
    <source>
        <dbReference type="EMBL" id="KAJ9186823.1"/>
    </source>
</evidence>
<comment type="catalytic activity">
    <reaction evidence="1">
        <text>AMP + diphosphate = 5-phospho-alpha-D-ribose 1-diphosphate + adenine</text>
        <dbReference type="Rhea" id="RHEA:16609"/>
        <dbReference type="ChEBI" id="CHEBI:16708"/>
        <dbReference type="ChEBI" id="CHEBI:33019"/>
        <dbReference type="ChEBI" id="CHEBI:58017"/>
        <dbReference type="ChEBI" id="CHEBI:456215"/>
        <dbReference type="EC" id="2.4.2.7"/>
    </reaction>
</comment>
<protein>
    <recommendedName>
        <fullName evidence="6">adenine phosphoribosyltransferase</fullName>
        <ecNumber evidence="6">2.4.2.7</ecNumber>
    </recommendedName>
</protein>
<comment type="caution">
    <text evidence="13">The sequence shown here is derived from an EMBL/GenBank/DDBJ whole genome shotgun (WGS) entry which is preliminary data.</text>
</comment>
<evidence type="ECO:0000256" key="9">
    <source>
        <dbReference type="ARBA" id="ARBA00022679"/>
    </source>
</evidence>
<accession>A0ABQ9N4Y8</accession>
<gene>
    <name evidence="13" type="ORF">P3X46_002353</name>
</gene>
<dbReference type="InterPro" id="IPR050120">
    <property type="entry name" value="Adenine_PRTase"/>
</dbReference>
<comment type="similarity">
    <text evidence="4">Belongs to the purine/pyrimidine phosphoribosyltransferase family.</text>
</comment>
<evidence type="ECO:0000256" key="1">
    <source>
        <dbReference type="ARBA" id="ARBA00000868"/>
    </source>
</evidence>
<evidence type="ECO:0000256" key="7">
    <source>
        <dbReference type="ARBA" id="ARBA00022490"/>
    </source>
</evidence>
<dbReference type="CDD" id="cd06223">
    <property type="entry name" value="PRTases_typeI"/>
    <property type="match status" value="1"/>
</dbReference>
<dbReference type="SUPFAM" id="SSF53271">
    <property type="entry name" value="PRTase-like"/>
    <property type="match status" value="1"/>
</dbReference>
<proteinExistence type="inferred from homology"/>
<keyword evidence="10" id="KW-0660">Purine salvage</keyword>
<feature type="compositionally biased region" description="Polar residues" evidence="11">
    <location>
        <begin position="9"/>
        <end position="22"/>
    </location>
</feature>
<feature type="region of interest" description="Disordered" evidence="11">
    <location>
        <begin position="1"/>
        <end position="25"/>
    </location>
</feature>
<keyword evidence="14" id="KW-1185">Reference proteome</keyword>
<dbReference type="PANTHER" id="PTHR11776:SF0">
    <property type="entry name" value="ADENINE PHOSPHORIBOSYLTRANSFERASE 1, CHLOROPLASTIC"/>
    <property type="match status" value="1"/>
</dbReference>
<keyword evidence="7" id="KW-0963">Cytoplasm</keyword>
<feature type="domain" description="Phosphoribosyltransferase" evidence="12">
    <location>
        <begin position="128"/>
        <end position="246"/>
    </location>
</feature>
<dbReference type="PANTHER" id="PTHR11776">
    <property type="entry name" value="ADENINE PHOSPHORIBOSYLTRANSFERASE"/>
    <property type="match status" value="1"/>
</dbReference>
<dbReference type="InterPro" id="IPR000836">
    <property type="entry name" value="PRTase_dom"/>
</dbReference>
<comment type="subunit">
    <text evidence="5">Homodimer.</text>
</comment>
<dbReference type="HAMAP" id="MF_00004">
    <property type="entry name" value="Aden_phosphoribosyltr"/>
    <property type="match status" value="1"/>
</dbReference>
<dbReference type="EMBL" id="JARPOI010000002">
    <property type="protein sequence ID" value="KAJ9186823.1"/>
    <property type="molecule type" value="Genomic_DNA"/>
</dbReference>
<keyword evidence="9" id="KW-0808">Transferase</keyword>
<dbReference type="NCBIfam" id="NF002636">
    <property type="entry name" value="PRK02304.1-5"/>
    <property type="match status" value="1"/>
</dbReference>
<dbReference type="Pfam" id="PF00156">
    <property type="entry name" value="Pribosyltran"/>
    <property type="match status" value="1"/>
</dbReference>
<reference evidence="13" key="1">
    <citation type="journal article" date="2023" name="Plant Biotechnol. J.">
        <title>Chromosome-level wild Hevea brasiliensis genome provides new tools for genomic-assisted breeding and valuable loci to elevate rubber yield.</title>
        <authorList>
            <person name="Cheng H."/>
            <person name="Song X."/>
            <person name="Hu Y."/>
            <person name="Wu T."/>
            <person name="Yang Q."/>
            <person name="An Z."/>
            <person name="Feng S."/>
            <person name="Deng Z."/>
            <person name="Wu W."/>
            <person name="Zeng X."/>
            <person name="Tu M."/>
            <person name="Wang X."/>
            <person name="Huang H."/>
        </authorList>
    </citation>
    <scope>NUCLEOTIDE SEQUENCE</scope>
    <source>
        <strain evidence="13">MT/VB/25A 57/8</strain>
    </source>
</reference>
<evidence type="ECO:0000256" key="11">
    <source>
        <dbReference type="SAM" id="MobiDB-lite"/>
    </source>
</evidence>
<organism evidence="13 14">
    <name type="scientific">Hevea brasiliensis</name>
    <name type="common">Para rubber tree</name>
    <name type="synonym">Siphonia brasiliensis</name>
    <dbReference type="NCBI Taxonomy" id="3981"/>
    <lineage>
        <taxon>Eukaryota</taxon>
        <taxon>Viridiplantae</taxon>
        <taxon>Streptophyta</taxon>
        <taxon>Embryophyta</taxon>
        <taxon>Tracheophyta</taxon>
        <taxon>Spermatophyta</taxon>
        <taxon>Magnoliopsida</taxon>
        <taxon>eudicotyledons</taxon>
        <taxon>Gunneridae</taxon>
        <taxon>Pentapetalae</taxon>
        <taxon>rosids</taxon>
        <taxon>fabids</taxon>
        <taxon>Malpighiales</taxon>
        <taxon>Euphorbiaceae</taxon>
        <taxon>Crotonoideae</taxon>
        <taxon>Micrandreae</taxon>
        <taxon>Hevea</taxon>
    </lineage>
</organism>
<evidence type="ECO:0000256" key="4">
    <source>
        <dbReference type="ARBA" id="ARBA00008391"/>
    </source>
</evidence>
<dbReference type="Proteomes" id="UP001174677">
    <property type="component" value="Chromosome 2"/>
</dbReference>
<dbReference type="InterPro" id="IPR005764">
    <property type="entry name" value="Ade_phspho_trans"/>
</dbReference>
<dbReference type="NCBIfam" id="TIGR01090">
    <property type="entry name" value="apt"/>
    <property type="match status" value="1"/>
</dbReference>
<dbReference type="Gene3D" id="3.40.50.2020">
    <property type="match status" value="1"/>
</dbReference>
<evidence type="ECO:0000256" key="3">
    <source>
        <dbReference type="ARBA" id="ARBA00004659"/>
    </source>
</evidence>
<evidence type="ECO:0000256" key="6">
    <source>
        <dbReference type="ARBA" id="ARBA00011893"/>
    </source>
</evidence>
<evidence type="ECO:0000256" key="8">
    <source>
        <dbReference type="ARBA" id="ARBA00022676"/>
    </source>
</evidence>
<name>A0ABQ9N4Y8_HEVBR</name>
<evidence type="ECO:0000313" key="14">
    <source>
        <dbReference type="Proteomes" id="UP001174677"/>
    </source>
</evidence>
<keyword evidence="8" id="KW-0328">Glycosyltransferase</keyword>
<sequence>MLRRLLLRSPNSISQPLPTSHQLLPPSPKVPFSAWIAAASPAGQPPSSCSHNCRLALRSLRCAAAGGGGTESQPLPNQGMAAQNEKDPRLARISSSIRVIPDFPKKGVLFQDITTLLLDTEAFKDTIDLFVERYKGKGISVVAGIEARGFIFGPPIALAIGAKFVPLRKPNKLPGEVISEEYSLEYGKDVMEMHVGAVQEGERALVIDDLIATGGTLCAAIRLLERVGAHVVECACVIELPELKGRERLGDNPLFILVSG</sequence>
<comment type="subcellular location">
    <subcellularLocation>
        <location evidence="2">Cytoplasm</location>
    </subcellularLocation>
</comment>
<evidence type="ECO:0000256" key="5">
    <source>
        <dbReference type="ARBA" id="ARBA00011738"/>
    </source>
</evidence>
<dbReference type="EC" id="2.4.2.7" evidence="6"/>
<dbReference type="InterPro" id="IPR029057">
    <property type="entry name" value="PRTase-like"/>
</dbReference>
<dbReference type="NCBIfam" id="NF002634">
    <property type="entry name" value="PRK02304.1-3"/>
    <property type="match status" value="1"/>
</dbReference>
<evidence type="ECO:0000256" key="2">
    <source>
        <dbReference type="ARBA" id="ARBA00004496"/>
    </source>
</evidence>
<comment type="pathway">
    <text evidence="3">Purine metabolism; AMP biosynthesis via salvage pathway; AMP from adenine: step 1/1.</text>
</comment>
<evidence type="ECO:0000256" key="10">
    <source>
        <dbReference type="ARBA" id="ARBA00022726"/>
    </source>
</evidence>
<evidence type="ECO:0000259" key="12">
    <source>
        <dbReference type="Pfam" id="PF00156"/>
    </source>
</evidence>